<comment type="catalytic activity">
    <reaction evidence="5">
        <text>O-phospho-L-tyrosyl-[protein] + H2O = L-tyrosyl-[protein] + phosphate</text>
        <dbReference type="Rhea" id="RHEA:10684"/>
        <dbReference type="Rhea" id="RHEA-COMP:10136"/>
        <dbReference type="Rhea" id="RHEA-COMP:20101"/>
        <dbReference type="ChEBI" id="CHEBI:15377"/>
        <dbReference type="ChEBI" id="CHEBI:43474"/>
        <dbReference type="ChEBI" id="CHEBI:46858"/>
        <dbReference type="ChEBI" id="CHEBI:61978"/>
        <dbReference type="EC" id="3.1.3.48"/>
    </reaction>
</comment>
<dbReference type="Proteomes" id="UP000306980">
    <property type="component" value="Unassembled WGS sequence"/>
</dbReference>
<evidence type="ECO:0000313" key="8">
    <source>
        <dbReference type="EMBL" id="TMN22828.1"/>
    </source>
</evidence>
<accession>A0A5S3QMD5</accession>
<dbReference type="PANTHER" id="PTHR11717:SF7">
    <property type="entry name" value="LOW MOLECULAR WEIGHT PHOSPHOTYROSINE PROTEIN PHOSPHATASE"/>
    <property type="match status" value="1"/>
</dbReference>
<dbReference type="InterPro" id="IPR036196">
    <property type="entry name" value="Ptyr_pPase_sf"/>
</dbReference>
<dbReference type="SUPFAM" id="SSF52788">
    <property type="entry name" value="Phosphotyrosine protein phosphatases I"/>
    <property type="match status" value="1"/>
</dbReference>
<dbReference type="EC" id="3.1.3.48" evidence="2"/>
<keyword evidence="3" id="KW-0378">Hydrolase</keyword>
<dbReference type="AlphaFoldDB" id="A0A5S3QMD5"/>
<feature type="active site" description="Nucleophile" evidence="6">
    <location>
        <position position="8"/>
    </location>
</feature>
<gene>
    <name evidence="8" type="ORF">FFL34_12510</name>
</gene>
<feature type="active site" description="Proton donor" evidence="6">
    <location>
        <position position="125"/>
    </location>
</feature>
<dbReference type="Gene3D" id="3.40.50.2300">
    <property type="match status" value="1"/>
</dbReference>
<feature type="domain" description="Phosphotyrosine protein phosphatase I" evidence="7">
    <location>
        <begin position="2"/>
        <end position="149"/>
    </location>
</feature>
<keyword evidence="4" id="KW-0904">Protein phosphatase</keyword>
<evidence type="ECO:0000259" key="7">
    <source>
        <dbReference type="SMART" id="SM00226"/>
    </source>
</evidence>
<dbReference type="Pfam" id="PF01451">
    <property type="entry name" value="LMWPc"/>
    <property type="match status" value="1"/>
</dbReference>
<evidence type="ECO:0000256" key="3">
    <source>
        <dbReference type="ARBA" id="ARBA00022801"/>
    </source>
</evidence>
<dbReference type="InterPro" id="IPR023485">
    <property type="entry name" value="Ptyr_pPase"/>
</dbReference>
<reference evidence="8 9" key="1">
    <citation type="submission" date="2019-05" db="EMBL/GenBank/DDBJ databases">
        <title>Genomic analysis of Lentibacillus sp. NKC220-2.</title>
        <authorList>
            <person name="Oh Y.J."/>
        </authorList>
    </citation>
    <scope>NUCLEOTIDE SEQUENCE [LARGE SCALE GENOMIC DNA]</scope>
    <source>
        <strain evidence="8 9">NKC220-2</strain>
    </source>
</reference>
<name>A0A5S3QMD5_9BACI</name>
<dbReference type="FunFam" id="3.40.50.2300:FF:000113">
    <property type="entry name" value="Low molecular weight protein-tyrosine-phosphatase"/>
    <property type="match status" value="1"/>
</dbReference>
<dbReference type="SMART" id="SM00226">
    <property type="entry name" value="LMWPc"/>
    <property type="match status" value="1"/>
</dbReference>
<dbReference type="InterPro" id="IPR050438">
    <property type="entry name" value="LMW_PTPase"/>
</dbReference>
<dbReference type="RefSeq" id="WP_138603726.1">
    <property type="nucleotide sequence ID" value="NZ_VCIA01000001.1"/>
</dbReference>
<evidence type="ECO:0000256" key="4">
    <source>
        <dbReference type="ARBA" id="ARBA00022912"/>
    </source>
</evidence>
<dbReference type="CDD" id="cd16343">
    <property type="entry name" value="LMWPTP"/>
    <property type="match status" value="1"/>
</dbReference>
<dbReference type="GO" id="GO:0004725">
    <property type="term" value="F:protein tyrosine phosphatase activity"/>
    <property type="evidence" value="ECO:0007669"/>
    <property type="project" value="UniProtKB-EC"/>
</dbReference>
<evidence type="ECO:0000256" key="6">
    <source>
        <dbReference type="PIRSR" id="PIRSR617867-1"/>
    </source>
</evidence>
<dbReference type="PRINTS" id="PR00719">
    <property type="entry name" value="LMWPTPASE"/>
</dbReference>
<comment type="caution">
    <text evidence="8">The sequence shown here is derived from an EMBL/GenBank/DDBJ whole genome shotgun (WGS) entry which is preliminary data.</text>
</comment>
<evidence type="ECO:0000256" key="2">
    <source>
        <dbReference type="ARBA" id="ARBA00013064"/>
    </source>
</evidence>
<evidence type="ECO:0000256" key="5">
    <source>
        <dbReference type="ARBA" id="ARBA00051722"/>
    </source>
</evidence>
<dbReference type="PANTHER" id="PTHR11717">
    <property type="entry name" value="LOW MOLECULAR WEIGHT PROTEIN TYROSINE PHOSPHATASE"/>
    <property type="match status" value="1"/>
</dbReference>
<dbReference type="OrthoDB" id="9784339at2"/>
<feature type="active site" evidence="6">
    <location>
        <position position="14"/>
    </location>
</feature>
<proteinExistence type="inferred from homology"/>
<dbReference type="EMBL" id="VCIA01000001">
    <property type="protein sequence ID" value="TMN22828.1"/>
    <property type="molecule type" value="Genomic_DNA"/>
</dbReference>
<protein>
    <recommendedName>
        <fullName evidence="2">protein-tyrosine-phosphatase</fullName>
        <ecNumber evidence="2">3.1.3.48</ecNumber>
    </recommendedName>
</protein>
<evidence type="ECO:0000313" key="9">
    <source>
        <dbReference type="Proteomes" id="UP000306980"/>
    </source>
</evidence>
<comment type="similarity">
    <text evidence="1">Belongs to the low molecular weight phosphotyrosine protein phosphatase family.</text>
</comment>
<evidence type="ECO:0000256" key="1">
    <source>
        <dbReference type="ARBA" id="ARBA00011063"/>
    </source>
</evidence>
<sequence>MIRVLFICLGNICRSPMAEAIFRDLVKKDGLSDRIVVDSAGIGSWHSGEGPHEGTRSILDRQRIPYDGMTSRQIHKQDFFDFNYLIAMDDQNVRALQEMEAEKEGVTLAKLMDFVDEVEEKNVPDPYFTGNFDYTYELVSKGCSQLLNYIRKTNNI</sequence>
<organism evidence="8 9">
    <name type="scientific">Lentibacillus cibarius</name>
    <dbReference type="NCBI Taxonomy" id="2583219"/>
    <lineage>
        <taxon>Bacteria</taxon>
        <taxon>Bacillati</taxon>
        <taxon>Bacillota</taxon>
        <taxon>Bacilli</taxon>
        <taxon>Bacillales</taxon>
        <taxon>Bacillaceae</taxon>
        <taxon>Lentibacillus</taxon>
    </lineage>
</organism>
<dbReference type="InterPro" id="IPR017867">
    <property type="entry name" value="Tyr_phospatase_low_mol_wt"/>
</dbReference>